<dbReference type="AlphaFoldDB" id="A0A0E9SPI8"/>
<protein>
    <submittedName>
        <fullName evidence="2">Uncharacterized protein</fullName>
    </submittedName>
</protein>
<reference evidence="2" key="2">
    <citation type="journal article" date="2015" name="Fish Shellfish Immunol.">
        <title>Early steps in the European eel (Anguilla anguilla)-Vibrio vulnificus interaction in the gills: Role of the RtxA13 toxin.</title>
        <authorList>
            <person name="Callol A."/>
            <person name="Pajuelo D."/>
            <person name="Ebbesson L."/>
            <person name="Teles M."/>
            <person name="MacKenzie S."/>
            <person name="Amaro C."/>
        </authorList>
    </citation>
    <scope>NUCLEOTIDE SEQUENCE</scope>
</reference>
<accession>A0A0E9SPI8</accession>
<proteinExistence type="predicted"/>
<name>A0A0E9SPI8_ANGAN</name>
<keyword evidence="1" id="KW-0812">Transmembrane</keyword>
<sequence>MCHPFIFRLVISLLIFYAVLLLSFTNSPLSNFTSGFLFSVHSPCVPSNFCEMSFLSFCL</sequence>
<evidence type="ECO:0000313" key="2">
    <source>
        <dbReference type="EMBL" id="JAH42418.1"/>
    </source>
</evidence>
<evidence type="ECO:0000256" key="1">
    <source>
        <dbReference type="SAM" id="Phobius"/>
    </source>
</evidence>
<keyword evidence="1" id="KW-1133">Transmembrane helix</keyword>
<feature type="transmembrane region" description="Helical" evidence="1">
    <location>
        <begin position="6"/>
        <end position="24"/>
    </location>
</feature>
<dbReference type="EMBL" id="GBXM01066159">
    <property type="protein sequence ID" value="JAH42418.1"/>
    <property type="molecule type" value="Transcribed_RNA"/>
</dbReference>
<organism evidence="2">
    <name type="scientific">Anguilla anguilla</name>
    <name type="common">European freshwater eel</name>
    <name type="synonym">Muraena anguilla</name>
    <dbReference type="NCBI Taxonomy" id="7936"/>
    <lineage>
        <taxon>Eukaryota</taxon>
        <taxon>Metazoa</taxon>
        <taxon>Chordata</taxon>
        <taxon>Craniata</taxon>
        <taxon>Vertebrata</taxon>
        <taxon>Euteleostomi</taxon>
        <taxon>Actinopterygii</taxon>
        <taxon>Neopterygii</taxon>
        <taxon>Teleostei</taxon>
        <taxon>Anguilliformes</taxon>
        <taxon>Anguillidae</taxon>
        <taxon>Anguilla</taxon>
    </lineage>
</organism>
<keyword evidence="1" id="KW-0472">Membrane</keyword>
<reference evidence="2" key="1">
    <citation type="submission" date="2014-11" db="EMBL/GenBank/DDBJ databases">
        <authorList>
            <person name="Amaro Gonzalez C."/>
        </authorList>
    </citation>
    <scope>NUCLEOTIDE SEQUENCE</scope>
</reference>